<name>I8UEQ5_9BACL</name>
<dbReference type="AlphaFoldDB" id="I8UEQ5"/>
<dbReference type="Proteomes" id="UP000004080">
    <property type="component" value="Unassembled WGS sequence"/>
</dbReference>
<accession>I8UEQ5</accession>
<feature type="domain" description="Calcineurin-like phosphoesterase" evidence="3">
    <location>
        <begin position="1"/>
        <end position="146"/>
    </location>
</feature>
<keyword evidence="5" id="KW-1185">Reference proteome</keyword>
<comment type="similarity">
    <text evidence="1 2">Belongs to the metallophosphoesterase superfamily. YfcE family.</text>
</comment>
<dbReference type="RefSeq" id="WP_007202408.1">
    <property type="nucleotide sequence ID" value="NZ_AKKV01000026.1"/>
</dbReference>
<evidence type="ECO:0000259" key="3">
    <source>
        <dbReference type="Pfam" id="PF12850"/>
    </source>
</evidence>
<dbReference type="EC" id="3.1.4.-" evidence="2"/>
<comment type="caution">
    <text evidence="4">The sequence shown here is derived from an EMBL/GenBank/DDBJ whole genome shotgun (WGS) entry which is preliminary data.</text>
</comment>
<evidence type="ECO:0000256" key="2">
    <source>
        <dbReference type="RuleBase" id="RU362039"/>
    </source>
</evidence>
<reference evidence="4 5" key="1">
    <citation type="journal article" date="2012" name="J. Bacteriol.">
        <title>Genome of Bacillus macauensis ZFHKF-1, a Long-Chain-Forming Bacterium.</title>
        <authorList>
            <person name="Cai L."/>
            <person name="Zhang T."/>
        </authorList>
    </citation>
    <scope>NUCLEOTIDE SEQUENCE [LARGE SCALE GENOMIC DNA]</scope>
    <source>
        <strain evidence="4 5">ZFHKF-1</strain>
    </source>
</reference>
<proteinExistence type="inferred from homology"/>
<comment type="cofactor">
    <cofactor evidence="2">
        <name>a divalent metal cation</name>
        <dbReference type="ChEBI" id="CHEBI:60240"/>
    </cofactor>
</comment>
<dbReference type="InterPro" id="IPR000979">
    <property type="entry name" value="Phosphodiesterase_MJ0936/Vps29"/>
</dbReference>
<evidence type="ECO:0000256" key="1">
    <source>
        <dbReference type="ARBA" id="ARBA00008950"/>
    </source>
</evidence>
<dbReference type="STRING" id="1196324.A374_11620"/>
<dbReference type="Pfam" id="PF12850">
    <property type="entry name" value="Metallophos_2"/>
    <property type="match status" value="1"/>
</dbReference>
<keyword evidence="2" id="KW-0479">Metal-binding</keyword>
<dbReference type="PANTHER" id="PTHR11124">
    <property type="entry name" value="VACUOLAR SORTING PROTEIN VPS29"/>
    <property type="match status" value="1"/>
</dbReference>
<dbReference type="NCBIfam" id="TIGR00040">
    <property type="entry name" value="yfcE"/>
    <property type="match status" value="1"/>
</dbReference>
<evidence type="ECO:0000313" key="5">
    <source>
        <dbReference type="Proteomes" id="UP000004080"/>
    </source>
</evidence>
<dbReference type="InterPro" id="IPR024654">
    <property type="entry name" value="Calcineurin-like_PHP_lpxH"/>
</dbReference>
<dbReference type="InterPro" id="IPR029052">
    <property type="entry name" value="Metallo-depent_PP-like"/>
</dbReference>
<dbReference type="PATRIC" id="fig|1196324.3.peg.2381"/>
<organism evidence="4 5">
    <name type="scientific">Fictibacillus macauensis ZFHKF-1</name>
    <dbReference type="NCBI Taxonomy" id="1196324"/>
    <lineage>
        <taxon>Bacteria</taxon>
        <taxon>Bacillati</taxon>
        <taxon>Bacillota</taxon>
        <taxon>Bacilli</taxon>
        <taxon>Bacillales</taxon>
        <taxon>Fictibacillaceae</taxon>
        <taxon>Fictibacillus</taxon>
    </lineage>
</organism>
<dbReference type="EMBL" id="AKKV01000026">
    <property type="protein sequence ID" value="EIT85390.1"/>
    <property type="molecule type" value="Genomic_DNA"/>
</dbReference>
<dbReference type="SUPFAM" id="SSF56300">
    <property type="entry name" value="Metallo-dependent phosphatases"/>
    <property type="match status" value="1"/>
</dbReference>
<gene>
    <name evidence="4" type="ORF">A374_11620</name>
</gene>
<dbReference type="GO" id="GO:0016787">
    <property type="term" value="F:hydrolase activity"/>
    <property type="evidence" value="ECO:0007669"/>
    <property type="project" value="UniProtKB-UniRule"/>
</dbReference>
<dbReference type="Gene3D" id="3.60.21.10">
    <property type="match status" value="1"/>
</dbReference>
<dbReference type="eggNOG" id="COG0622">
    <property type="taxonomic scope" value="Bacteria"/>
</dbReference>
<evidence type="ECO:0000313" key="4">
    <source>
        <dbReference type="EMBL" id="EIT85390.1"/>
    </source>
</evidence>
<sequence>MKVLIVSDSHGYREELQQVKERHQHEVERMIHCGDCELTADAKEMAGFVVVKGNMDYAAPDLPTEAIELIGDACFYITHGHLLNVKESLVSLTYRTEETGAEVACFGHSHVAHCFETNGTIYINPGSLRLPRERTEKTYVLCDIDDQYITVHYLTLETGEEVTDLQRQFPRKANV</sequence>
<protein>
    <recommendedName>
        <fullName evidence="2">Phosphoesterase</fullName>
        <ecNumber evidence="2">3.1.4.-</ecNumber>
    </recommendedName>
</protein>
<dbReference type="GO" id="GO:0046872">
    <property type="term" value="F:metal ion binding"/>
    <property type="evidence" value="ECO:0007669"/>
    <property type="project" value="UniProtKB-KW"/>
</dbReference>
<dbReference type="OrthoDB" id="9800565at2"/>